<proteinExistence type="predicted"/>
<evidence type="ECO:0000313" key="1">
    <source>
        <dbReference type="EMBL" id="CAB4817558.1"/>
    </source>
</evidence>
<dbReference type="Pfam" id="PF05960">
    <property type="entry name" value="DUF885"/>
    <property type="match status" value="1"/>
</dbReference>
<dbReference type="PANTHER" id="PTHR33361:SF2">
    <property type="entry name" value="DUF885 DOMAIN-CONTAINING PROTEIN"/>
    <property type="match status" value="1"/>
</dbReference>
<organism evidence="1">
    <name type="scientific">freshwater metagenome</name>
    <dbReference type="NCBI Taxonomy" id="449393"/>
    <lineage>
        <taxon>unclassified sequences</taxon>
        <taxon>metagenomes</taxon>
        <taxon>ecological metagenomes</taxon>
    </lineage>
</organism>
<dbReference type="InterPro" id="IPR010281">
    <property type="entry name" value="DUF885"/>
</dbReference>
<dbReference type="EMBL" id="CAFAAQ010000171">
    <property type="protein sequence ID" value="CAB4817558.1"/>
    <property type="molecule type" value="Genomic_DNA"/>
</dbReference>
<sequence>MDGPHAALLMLAPQLTYPEPEQAQAALVRYAQVPRMLSQAVQRFSAGLAVGRTPSERVIGRSLHSLDSYLASSPDEDPFLAAGLPEGWSGAEQWQSQMAQLVRECIRPAFGEYRDALRDQIAPSARPDEQAGWCWLPDGQELYAALIRSHTTCELSASELHELGRQHTEVTLPAEYLALAEQQPDPKDELSASFKTLKNKPASDQNAASDNLAAIFECLRTNPALRHVDAAEIVELAERSVARATQALPEFFSLLPSSPCLVSPIPKFLAADAPYAYYFPPAIDGTRPGTYFINTAHPEQASRTEAESIAFHEAVPGHHLQIAISQELTGLPEFQRHDGPTAYIEGWALYAERLADEMGLYSDRVARFGMLAADSWRSARLVVDTGLHAHRWSRQRAIDYFERHTPVPKDQIPGEVDRYLAIPGQALSYKVGQLEFLRLRSYAEVALGDRFDLPLFHDTVLGSGAVTLPVLADLVEAWVAVQSARPVSPPSQRV</sequence>
<gene>
    <name evidence="1" type="ORF">UFOPK3046_01569</name>
</gene>
<dbReference type="AlphaFoldDB" id="A0A6J6ZES1"/>
<accession>A0A6J6ZES1</accession>
<name>A0A6J6ZES1_9ZZZZ</name>
<reference evidence="1" key="1">
    <citation type="submission" date="2020-05" db="EMBL/GenBank/DDBJ databases">
        <authorList>
            <person name="Chiriac C."/>
            <person name="Salcher M."/>
            <person name="Ghai R."/>
            <person name="Kavagutti S V."/>
        </authorList>
    </citation>
    <scope>NUCLEOTIDE SEQUENCE</scope>
</reference>
<protein>
    <submittedName>
        <fullName evidence="1">Unannotated protein</fullName>
    </submittedName>
</protein>
<dbReference type="PANTHER" id="PTHR33361">
    <property type="entry name" value="GLR0591 PROTEIN"/>
    <property type="match status" value="1"/>
</dbReference>